<reference evidence="3" key="1">
    <citation type="journal article" date="2019" name="Int. J. Syst. Evol. Microbiol.">
        <title>The Global Catalogue of Microorganisms (GCM) 10K type strain sequencing project: providing services to taxonomists for standard genome sequencing and annotation.</title>
        <authorList>
            <consortium name="The Broad Institute Genomics Platform"/>
            <consortium name="The Broad Institute Genome Sequencing Center for Infectious Disease"/>
            <person name="Wu L."/>
            <person name="Ma J."/>
        </authorList>
    </citation>
    <scope>NUCLEOTIDE SEQUENCE [LARGE SCALE GENOMIC DNA]</scope>
    <source>
        <strain evidence="3">JCM 11496</strain>
    </source>
</reference>
<sequence length="176" mass="18451">MQDRSSALTDDDDRRPAAVVVSQPIGTAVGDRPTRKNAHRQGIPLWWAFLVSAVLGPVVAVLGTALHGQQWDVEGLTLPVGAAAAVLLAGSVAVFVALWARTVYVAPVVGGVAYLVVGLFAASEDQPLVLTDLGMDPLLPAAVAGTIWVFGLAVVTVVASMVSWWVLRPRRANRPA</sequence>
<name>A0ABW4QAZ2_9MICC</name>
<keyword evidence="3" id="KW-1185">Reference proteome</keyword>
<dbReference type="RefSeq" id="WP_343881417.1">
    <property type="nucleotide sequence ID" value="NZ_BAAAIJ010000056.1"/>
</dbReference>
<proteinExistence type="predicted"/>
<evidence type="ECO:0000313" key="3">
    <source>
        <dbReference type="Proteomes" id="UP001597307"/>
    </source>
</evidence>
<organism evidence="2 3">
    <name type="scientific">Arthrobacter flavus</name>
    <dbReference type="NCBI Taxonomy" id="95172"/>
    <lineage>
        <taxon>Bacteria</taxon>
        <taxon>Bacillati</taxon>
        <taxon>Actinomycetota</taxon>
        <taxon>Actinomycetes</taxon>
        <taxon>Micrococcales</taxon>
        <taxon>Micrococcaceae</taxon>
        <taxon>Arthrobacter</taxon>
    </lineage>
</organism>
<feature type="transmembrane region" description="Helical" evidence="1">
    <location>
        <begin position="142"/>
        <end position="167"/>
    </location>
</feature>
<keyword evidence="1" id="KW-0812">Transmembrane</keyword>
<keyword evidence="1" id="KW-1133">Transmembrane helix</keyword>
<dbReference type="Proteomes" id="UP001597307">
    <property type="component" value="Unassembled WGS sequence"/>
</dbReference>
<feature type="transmembrane region" description="Helical" evidence="1">
    <location>
        <begin position="78"/>
        <end position="98"/>
    </location>
</feature>
<accession>A0ABW4QAZ2</accession>
<keyword evidence="1" id="KW-0472">Membrane</keyword>
<gene>
    <name evidence="2" type="ORF">ACFSFX_14865</name>
</gene>
<feature type="transmembrane region" description="Helical" evidence="1">
    <location>
        <begin position="45"/>
        <end position="66"/>
    </location>
</feature>
<comment type="caution">
    <text evidence="2">The sequence shown here is derived from an EMBL/GenBank/DDBJ whole genome shotgun (WGS) entry which is preliminary data.</text>
</comment>
<feature type="transmembrane region" description="Helical" evidence="1">
    <location>
        <begin position="103"/>
        <end position="122"/>
    </location>
</feature>
<protein>
    <submittedName>
        <fullName evidence="2">Uncharacterized protein</fullName>
    </submittedName>
</protein>
<evidence type="ECO:0000256" key="1">
    <source>
        <dbReference type="SAM" id="Phobius"/>
    </source>
</evidence>
<dbReference type="EMBL" id="JBHUGA010000061">
    <property type="protein sequence ID" value="MFD1847870.1"/>
    <property type="molecule type" value="Genomic_DNA"/>
</dbReference>
<evidence type="ECO:0000313" key="2">
    <source>
        <dbReference type="EMBL" id="MFD1847870.1"/>
    </source>
</evidence>